<dbReference type="InterPro" id="IPR014729">
    <property type="entry name" value="Rossmann-like_a/b/a_fold"/>
</dbReference>
<evidence type="ECO:0000256" key="2">
    <source>
        <dbReference type="ARBA" id="ARBA00012838"/>
    </source>
</evidence>
<name>A0A840NM52_9PSEU</name>
<keyword evidence="4 11" id="KW-0436">Ligase</keyword>
<sequence>MENKTYVVTAAPPNPNGDLHLGHLSGPFLGSDVLSRYLRQTGHRVHHVSYADEHSCYVPRKAAEIGEDPHRTAYRFAQRMERSLAGGNMLPDRFAHPKQDPRHVEVVHDLFLRLWERGRLEVRTQRVFHCETCDLNLYEAELTGLCQECGSTNGGMYCEACGWPQASDGLAEPRCHFCGEAPSIVDEERIVLPVERYRKALRNYLDSVDLRPRPRDFIKALLAEPLEDAAFTRRGTYGVPVPLPGWEGHIIDTWFAGVCGYLFSLDTLQGGMNSERSGRDIWEDPETAVVHFLGFDCLYSHAVFWPALCMAEESLVLPEQIVTNEFYQLEGLKFSTSRGHAIWGSEFFEEHAADAVRFYLARTSPETEETSFYRQRFDAATRELGTYFGDTAELLVGMVRRSYAGRIPRFDAAAPGKYTAMAQERVDRLAAAFDVRTFSLRSAAEELRSFAVETYSEVFRIYSLGQETAGGGRRLHDLAEAFLRLVVAAYPIMPTWSESVLRHFGAEVSWSLDGLRTWPEASVNLTGDALVGPELRTPLARYRGQR</sequence>
<dbReference type="GO" id="GO:0005829">
    <property type="term" value="C:cytosol"/>
    <property type="evidence" value="ECO:0007669"/>
    <property type="project" value="TreeGrafter"/>
</dbReference>
<evidence type="ECO:0000256" key="8">
    <source>
        <dbReference type="ARBA" id="ARBA00023146"/>
    </source>
</evidence>
<proteinExistence type="inferred from homology"/>
<evidence type="ECO:0000259" key="12">
    <source>
        <dbReference type="Pfam" id="PF09334"/>
    </source>
</evidence>
<feature type="domain" description="Methionyl/Leucyl tRNA synthetase" evidence="12">
    <location>
        <begin position="6"/>
        <end position="379"/>
    </location>
</feature>
<dbReference type="InterPro" id="IPR029038">
    <property type="entry name" value="MetRS_Zn"/>
</dbReference>
<dbReference type="PROSITE" id="PS00178">
    <property type="entry name" value="AA_TRNA_LIGASE_I"/>
    <property type="match status" value="1"/>
</dbReference>
<dbReference type="InterPro" id="IPR015413">
    <property type="entry name" value="Methionyl/Leucyl_tRNA_Synth"/>
</dbReference>
<dbReference type="InterPro" id="IPR001412">
    <property type="entry name" value="aa-tRNA-synth_I_CS"/>
</dbReference>
<evidence type="ECO:0000256" key="10">
    <source>
        <dbReference type="ARBA" id="ARBA00047364"/>
    </source>
</evidence>
<dbReference type="GO" id="GO:0004825">
    <property type="term" value="F:methionine-tRNA ligase activity"/>
    <property type="evidence" value="ECO:0007669"/>
    <property type="project" value="UniProtKB-EC"/>
</dbReference>
<dbReference type="PANTHER" id="PTHR45765">
    <property type="entry name" value="METHIONINE--TRNA LIGASE"/>
    <property type="match status" value="1"/>
</dbReference>
<dbReference type="EC" id="6.1.1.10" evidence="2"/>
<evidence type="ECO:0000256" key="4">
    <source>
        <dbReference type="ARBA" id="ARBA00022598"/>
    </source>
</evidence>
<evidence type="ECO:0000313" key="13">
    <source>
        <dbReference type="EMBL" id="MBB5070192.1"/>
    </source>
</evidence>
<evidence type="ECO:0000256" key="5">
    <source>
        <dbReference type="ARBA" id="ARBA00022741"/>
    </source>
</evidence>
<comment type="catalytic activity">
    <reaction evidence="10">
        <text>tRNA(Met) + L-methionine + ATP = L-methionyl-tRNA(Met) + AMP + diphosphate</text>
        <dbReference type="Rhea" id="RHEA:13481"/>
        <dbReference type="Rhea" id="RHEA-COMP:9667"/>
        <dbReference type="Rhea" id="RHEA-COMP:9698"/>
        <dbReference type="ChEBI" id="CHEBI:30616"/>
        <dbReference type="ChEBI" id="CHEBI:33019"/>
        <dbReference type="ChEBI" id="CHEBI:57844"/>
        <dbReference type="ChEBI" id="CHEBI:78442"/>
        <dbReference type="ChEBI" id="CHEBI:78530"/>
        <dbReference type="ChEBI" id="CHEBI:456215"/>
        <dbReference type="EC" id="6.1.1.10"/>
    </reaction>
</comment>
<dbReference type="PANTHER" id="PTHR45765:SF1">
    <property type="entry name" value="METHIONINE--TRNA LIGASE, CYTOPLASMIC"/>
    <property type="match status" value="1"/>
</dbReference>
<dbReference type="Gene3D" id="3.40.50.620">
    <property type="entry name" value="HUPs"/>
    <property type="match status" value="1"/>
</dbReference>
<dbReference type="SUPFAM" id="SSF47323">
    <property type="entry name" value="Anticodon-binding domain of a subclass of class I aminoacyl-tRNA synthetases"/>
    <property type="match status" value="1"/>
</dbReference>
<dbReference type="GO" id="GO:0006431">
    <property type="term" value="P:methionyl-tRNA aminoacylation"/>
    <property type="evidence" value="ECO:0007669"/>
    <property type="project" value="InterPro"/>
</dbReference>
<dbReference type="Proteomes" id="UP000580474">
    <property type="component" value="Unassembled WGS sequence"/>
</dbReference>
<reference evidence="13 14" key="1">
    <citation type="submission" date="2020-08" db="EMBL/GenBank/DDBJ databases">
        <title>Sequencing the genomes of 1000 actinobacteria strains.</title>
        <authorList>
            <person name="Klenk H.-P."/>
        </authorList>
    </citation>
    <scope>NUCLEOTIDE SEQUENCE [LARGE SCALE GENOMIC DNA]</scope>
    <source>
        <strain evidence="13 14">DSM 45582</strain>
    </source>
</reference>
<evidence type="ECO:0000256" key="6">
    <source>
        <dbReference type="ARBA" id="ARBA00022840"/>
    </source>
</evidence>
<dbReference type="Gene3D" id="2.20.28.20">
    <property type="entry name" value="Methionyl-tRNA synthetase, Zn-domain"/>
    <property type="match status" value="1"/>
</dbReference>
<dbReference type="InterPro" id="IPR023458">
    <property type="entry name" value="Met-tRNA_ligase_1"/>
</dbReference>
<evidence type="ECO:0000256" key="3">
    <source>
        <dbReference type="ARBA" id="ARBA00022490"/>
    </source>
</evidence>
<keyword evidence="8 11" id="KW-0030">Aminoacyl-tRNA synthetase</keyword>
<organism evidence="13 14">
    <name type="scientific">Saccharopolyspora gloriosae</name>
    <dbReference type="NCBI Taxonomy" id="455344"/>
    <lineage>
        <taxon>Bacteria</taxon>
        <taxon>Bacillati</taxon>
        <taxon>Actinomycetota</taxon>
        <taxon>Actinomycetes</taxon>
        <taxon>Pseudonocardiales</taxon>
        <taxon>Pseudonocardiaceae</taxon>
        <taxon>Saccharopolyspora</taxon>
    </lineage>
</organism>
<dbReference type="RefSeq" id="WP_184479757.1">
    <property type="nucleotide sequence ID" value="NZ_JACHIV010000001.1"/>
</dbReference>
<keyword evidence="5 11" id="KW-0547">Nucleotide-binding</keyword>
<comment type="similarity">
    <text evidence="1">Belongs to the class-I aminoacyl-tRNA synthetase family. MetG type 1 subfamily.</text>
</comment>
<dbReference type="SUPFAM" id="SSF52374">
    <property type="entry name" value="Nucleotidylyl transferase"/>
    <property type="match status" value="1"/>
</dbReference>
<keyword evidence="14" id="KW-1185">Reference proteome</keyword>
<keyword evidence="6 11" id="KW-0067">ATP-binding</keyword>
<dbReference type="InterPro" id="IPR033911">
    <property type="entry name" value="MetRS_core"/>
</dbReference>
<dbReference type="InterPro" id="IPR009080">
    <property type="entry name" value="tRNAsynth_Ia_anticodon-bd"/>
</dbReference>
<keyword evidence="3" id="KW-0963">Cytoplasm</keyword>
<gene>
    <name evidence="13" type="ORF">BJ969_003280</name>
</gene>
<comment type="caution">
    <text evidence="13">The sequence shown here is derived from an EMBL/GenBank/DDBJ whole genome shotgun (WGS) entry which is preliminary data.</text>
</comment>
<dbReference type="EMBL" id="JACHIV010000001">
    <property type="protein sequence ID" value="MBB5070192.1"/>
    <property type="molecule type" value="Genomic_DNA"/>
</dbReference>
<dbReference type="AlphaFoldDB" id="A0A840NM52"/>
<evidence type="ECO:0000256" key="11">
    <source>
        <dbReference type="RuleBase" id="RU363039"/>
    </source>
</evidence>
<dbReference type="GO" id="GO:0005524">
    <property type="term" value="F:ATP binding"/>
    <property type="evidence" value="ECO:0007669"/>
    <property type="project" value="UniProtKB-KW"/>
</dbReference>
<protein>
    <recommendedName>
        <fullName evidence="2">methionine--tRNA ligase</fullName>
        <ecNumber evidence="2">6.1.1.10</ecNumber>
    </recommendedName>
    <alternativeName>
        <fullName evidence="9">Methionyl-tRNA synthetase</fullName>
    </alternativeName>
</protein>
<evidence type="ECO:0000256" key="9">
    <source>
        <dbReference type="ARBA" id="ARBA00030904"/>
    </source>
</evidence>
<evidence type="ECO:0000313" key="14">
    <source>
        <dbReference type="Proteomes" id="UP000580474"/>
    </source>
</evidence>
<dbReference type="PRINTS" id="PR01041">
    <property type="entry name" value="TRNASYNTHMET"/>
</dbReference>
<dbReference type="Pfam" id="PF09334">
    <property type="entry name" value="tRNA-synt_1g"/>
    <property type="match status" value="1"/>
</dbReference>
<keyword evidence="7 11" id="KW-0648">Protein biosynthesis</keyword>
<evidence type="ECO:0000256" key="1">
    <source>
        <dbReference type="ARBA" id="ARBA00008258"/>
    </source>
</evidence>
<accession>A0A840NM52</accession>
<evidence type="ECO:0000256" key="7">
    <source>
        <dbReference type="ARBA" id="ARBA00022917"/>
    </source>
</evidence>